<protein>
    <submittedName>
        <fullName evidence="2">Carboxymuconolactone decarboxylase family protein</fullName>
    </submittedName>
</protein>
<sequence length="187" mass="20096">MDASAPPRVTPLTPAALAVDQRRLYDAITTGPRAQGPQHFALTRADGSLTGPFDAFLRAPAVGAALQELGATLRYRTDLDDRSREMAILLVAARWDSTFERESHEAVARGVGVTETEMRALRAADLTPFAGRELAVGRTVLALLDGDLDDEAWASGVAALGETVIFELTALVGYYATLALQLRVFRV</sequence>
<evidence type="ECO:0000259" key="1">
    <source>
        <dbReference type="Pfam" id="PF02627"/>
    </source>
</evidence>
<dbReference type="PANTHER" id="PTHR34846">
    <property type="entry name" value="4-CARBOXYMUCONOLACTONE DECARBOXYLASE FAMILY PROTEIN (AFU_ORTHOLOGUE AFUA_6G11590)"/>
    <property type="match status" value="1"/>
</dbReference>
<proteinExistence type="predicted"/>
<evidence type="ECO:0000313" key="2">
    <source>
        <dbReference type="EMBL" id="SBS71196.1"/>
    </source>
</evidence>
<dbReference type="AlphaFoldDB" id="A0A1Y5NXT8"/>
<reference evidence="2" key="1">
    <citation type="submission" date="2016-03" db="EMBL/GenBank/DDBJ databases">
        <authorList>
            <person name="Ploux O."/>
        </authorList>
    </citation>
    <scope>NUCLEOTIDE SEQUENCE</scope>
    <source>
        <strain evidence="2">UC1</strain>
    </source>
</reference>
<dbReference type="InterPro" id="IPR003779">
    <property type="entry name" value="CMD-like"/>
</dbReference>
<feature type="domain" description="Carboxymuconolactone decarboxylase-like" evidence="1">
    <location>
        <begin position="60"/>
        <end position="132"/>
    </location>
</feature>
<dbReference type="Gene3D" id="1.20.1290.10">
    <property type="entry name" value="AhpD-like"/>
    <property type="match status" value="1"/>
</dbReference>
<dbReference type="InterPro" id="IPR029032">
    <property type="entry name" value="AhpD-like"/>
</dbReference>
<gene>
    <name evidence="2" type="ORF">MIPYR_100044</name>
</gene>
<dbReference type="PANTHER" id="PTHR34846:SF5">
    <property type="entry name" value="CARBOXYMUCONOLACTONE DECARBOXYLASE-LIKE DOMAIN-CONTAINING PROTEIN"/>
    <property type="match status" value="1"/>
</dbReference>
<name>A0A1Y5NXT8_9MICO</name>
<dbReference type="RefSeq" id="WP_295574062.1">
    <property type="nucleotide sequence ID" value="NZ_FLQR01000002.1"/>
</dbReference>
<accession>A0A1Y5NXT8</accession>
<dbReference type="Pfam" id="PF02627">
    <property type="entry name" value="CMD"/>
    <property type="match status" value="1"/>
</dbReference>
<organism evidence="2">
    <name type="scientific">uncultured Microbacterium sp</name>
    <dbReference type="NCBI Taxonomy" id="191216"/>
    <lineage>
        <taxon>Bacteria</taxon>
        <taxon>Bacillati</taxon>
        <taxon>Actinomycetota</taxon>
        <taxon>Actinomycetes</taxon>
        <taxon>Micrococcales</taxon>
        <taxon>Microbacteriaceae</taxon>
        <taxon>Microbacterium</taxon>
        <taxon>environmental samples</taxon>
    </lineage>
</organism>
<dbReference type="GO" id="GO:0051920">
    <property type="term" value="F:peroxiredoxin activity"/>
    <property type="evidence" value="ECO:0007669"/>
    <property type="project" value="InterPro"/>
</dbReference>
<dbReference type="SUPFAM" id="SSF69118">
    <property type="entry name" value="AhpD-like"/>
    <property type="match status" value="1"/>
</dbReference>
<dbReference type="EMBL" id="FLQR01000002">
    <property type="protein sequence ID" value="SBS71196.1"/>
    <property type="molecule type" value="Genomic_DNA"/>
</dbReference>